<organism evidence="2">
    <name type="scientific">marine sediment metagenome</name>
    <dbReference type="NCBI Taxonomy" id="412755"/>
    <lineage>
        <taxon>unclassified sequences</taxon>
        <taxon>metagenomes</taxon>
        <taxon>ecological metagenomes</taxon>
    </lineage>
</organism>
<comment type="caution">
    <text evidence="2">The sequence shown here is derived from an EMBL/GenBank/DDBJ whole genome shotgun (WGS) entry which is preliminary data.</text>
</comment>
<gene>
    <name evidence="2" type="ORF">LCGC14_1107500</name>
</gene>
<feature type="region of interest" description="Disordered" evidence="1">
    <location>
        <begin position="55"/>
        <end position="101"/>
    </location>
</feature>
<sequence length="275" mass="30371">MTKSKKPNPIEEAIGARAKKPKTPEMPSQVLRDAPEQPLTLNEAANLEELNQATEERLQDQYPEEPAAKIVTPKSEIPVSKPDPQPVTKTSSLESPPQKNENALGRLNALLKEEIPKLRKEGLYPLQEINEIDEYADAEKKPTLAKMVGKKMAQTITPPAEDKHLTALRDYIMDTGFVASGVAFHIVALCSQPMMTPTTTTWDFRDRASIPDMVFSLLKQPGYIEGIWPSLVVVMADNKGNAAWTAGIATTIAFFDVIRTLPAIKELQNVAKETT</sequence>
<dbReference type="AlphaFoldDB" id="A0A0F9MCF7"/>
<feature type="region of interest" description="Disordered" evidence="1">
    <location>
        <begin position="1"/>
        <end position="38"/>
    </location>
</feature>
<evidence type="ECO:0000313" key="2">
    <source>
        <dbReference type="EMBL" id="KKN03464.1"/>
    </source>
</evidence>
<feature type="compositionally biased region" description="Polar residues" evidence="1">
    <location>
        <begin position="87"/>
        <end position="101"/>
    </location>
</feature>
<evidence type="ECO:0000256" key="1">
    <source>
        <dbReference type="SAM" id="MobiDB-lite"/>
    </source>
</evidence>
<name>A0A0F9MCF7_9ZZZZ</name>
<dbReference type="EMBL" id="LAZR01005030">
    <property type="protein sequence ID" value="KKN03464.1"/>
    <property type="molecule type" value="Genomic_DNA"/>
</dbReference>
<proteinExistence type="predicted"/>
<accession>A0A0F9MCF7</accession>
<protein>
    <submittedName>
        <fullName evidence="2">Uncharacterized protein</fullName>
    </submittedName>
</protein>
<reference evidence="2" key="1">
    <citation type="journal article" date="2015" name="Nature">
        <title>Complex archaea that bridge the gap between prokaryotes and eukaryotes.</title>
        <authorList>
            <person name="Spang A."/>
            <person name="Saw J.H."/>
            <person name="Jorgensen S.L."/>
            <person name="Zaremba-Niedzwiedzka K."/>
            <person name="Martijn J."/>
            <person name="Lind A.E."/>
            <person name="van Eijk R."/>
            <person name="Schleper C."/>
            <person name="Guy L."/>
            <person name="Ettema T.J."/>
        </authorList>
    </citation>
    <scope>NUCLEOTIDE SEQUENCE</scope>
</reference>